<dbReference type="OrthoDB" id="73273at2759"/>
<feature type="transmembrane region" description="Helical" evidence="12">
    <location>
        <begin position="144"/>
        <end position="164"/>
    </location>
</feature>
<keyword evidence="14" id="KW-1185">Reference proteome</keyword>
<feature type="transmembrane region" description="Helical" evidence="12">
    <location>
        <begin position="98"/>
        <end position="119"/>
    </location>
</feature>
<evidence type="ECO:0000256" key="6">
    <source>
        <dbReference type="ARBA" id="ARBA00022692"/>
    </source>
</evidence>
<evidence type="ECO:0000256" key="4">
    <source>
        <dbReference type="ARBA" id="ARBA00022448"/>
    </source>
</evidence>
<comment type="function">
    <text evidence="11">Probable lysosomal cobalamin transporter. Required to export cobalamin from lysosomes allowing its conversion to cofactors.</text>
</comment>
<feature type="transmembrane region" description="Helical" evidence="12">
    <location>
        <begin position="312"/>
        <end position="333"/>
    </location>
</feature>
<evidence type="ECO:0000256" key="5">
    <source>
        <dbReference type="ARBA" id="ARBA00022628"/>
    </source>
</evidence>
<keyword evidence="7 12" id="KW-1133">Transmembrane helix</keyword>
<evidence type="ECO:0000256" key="3">
    <source>
        <dbReference type="ARBA" id="ARBA00017088"/>
    </source>
</evidence>
<feature type="transmembrane region" description="Helical" evidence="12">
    <location>
        <begin position="6"/>
        <end position="31"/>
    </location>
</feature>
<dbReference type="GO" id="GO:0072665">
    <property type="term" value="P:protein localization to vacuole"/>
    <property type="evidence" value="ECO:0007669"/>
    <property type="project" value="TreeGrafter"/>
</dbReference>
<comment type="subcellular location">
    <subcellularLocation>
        <location evidence="1">Lysosome membrane</location>
        <topology evidence="1">Multi-pass membrane protein</topology>
    </subcellularLocation>
</comment>
<feature type="transmembrane region" description="Helical" evidence="12">
    <location>
        <begin position="43"/>
        <end position="66"/>
    </location>
</feature>
<name>A0A2J5HF68_9EURO</name>
<proteinExistence type="inferred from homology"/>
<feature type="transmembrane region" description="Helical" evidence="12">
    <location>
        <begin position="376"/>
        <end position="407"/>
    </location>
</feature>
<feature type="transmembrane region" description="Helical" evidence="12">
    <location>
        <begin position="189"/>
        <end position="216"/>
    </location>
</feature>
<dbReference type="GO" id="GO:0031419">
    <property type="term" value="F:cobalamin binding"/>
    <property type="evidence" value="ECO:0007669"/>
    <property type="project" value="UniProtKB-KW"/>
</dbReference>
<evidence type="ECO:0000256" key="10">
    <source>
        <dbReference type="ARBA" id="ARBA00023285"/>
    </source>
</evidence>
<evidence type="ECO:0000256" key="2">
    <source>
        <dbReference type="ARBA" id="ARBA00009901"/>
    </source>
</evidence>
<gene>
    <name evidence="13" type="ORF">BDW42DRAFT_180560</name>
</gene>
<evidence type="ECO:0000313" key="13">
    <source>
        <dbReference type="EMBL" id="PLN75517.1"/>
    </source>
</evidence>
<dbReference type="AlphaFoldDB" id="A0A2J5HF68"/>
<protein>
    <recommendedName>
        <fullName evidence="3">Probable lysosomal cobalamin transporter</fullName>
    </recommendedName>
</protein>
<dbReference type="EMBL" id="KZ559646">
    <property type="protein sequence ID" value="PLN75517.1"/>
    <property type="molecule type" value="Genomic_DNA"/>
</dbReference>
<dbReference type="InterPro" id="IPR006876">
    <property type="entry name" value="LMBR1-like_membr_prot"/>
</dbReference>
<reference evidence="14" key="1">
    <citation type="submission" date="2017-12" db="EMBL/GenBank/DDBJ databases">
        <authorList>
            <consortium name="DOE Joint Genome Institute"/>
            <person name="Mondo S.J."/>
            <person name="Kjaerbolling I."/>
            <person name="Vesth T.C."/>
            <person name="Frisvad J.C."/>
            <person name="Nybo J.L."/>
            <person name="Theobald S."/>
            <person name="Kuo A."/>
            <person name="Bowyer P."/>
            <person name="Matsuda Y."/>
            <person name="Lyhne E.K."/>
            <person name="Kogle M.E."/>
            <person name="Clum A."/>
            <person name="Lipzen A."/>
            <person name="Salamov A."/>
            <person name="Ngan C.Y."/>
            <person name="Daum C."/>
            <person name="Chiniquy J."/>
            <person name="Barry K."/>
            <person name="LaButti K."/>
            <person name="Haridas S."/>
            <person name="Simmons B.A."/>
            <person name="Magnuson J.K."/>
            <person name="Mortensen U.H."/>
            <person name="Larsen T.O."/>
            <person name="Grigoriev I.V."/>
            <person name="Baker S.E."/>
            <person name="Andersen M.R."/>
            <person name="Nordberg H.P."/>
            <person name="Cantor M.N."/>
            <person name="Hua S.X."/>
        </authorList>
    </citation>
    <scope>NUCLEOTIDE SEQUENCE [LARGE SCALE GENOMIC DNA]</scope>
    <source>
        <strain evidence="14">IBT 19404</strain>
    </source>
</reference>
<dbReference type="InterPro" id="IPR050854">
    <property type="entry name" value="LMBD1_LysCbl_Transport"/>
</dbReference>
<keyword evidence="10" id="KW-0170">Cobalt</keyword>
<sequence>MALLPASLIWAVYAIVILILITVASIFVYLYQKPEDRVPSVTITCIASITTLLATVLLLPVDIALISSTNLPELGQRKEWATQNEVDKILFSLSTAYYLLYTLDALLCLVVIPFTYFWYEEYDEVAAEAGEQTLCRRFWATMKYTLSFIVITLLLFTVGFLVPAPRGENDGSGLDFFKKLLSENRGERALTFTLGLLITIGMALYVLYTSTGIALLPIRLIKGPRYSSGGNSETETTEVQLEINRERQRQLETRCGGNPEILSSKDRRELDSLVRDERTLIRRQRLAGELAADNQGWPTKLRLKIETAFRPFKILIGIIILMATLVTCISMLLTMIDKARNSLCKHRCGYILGNINIFNPVNWALVQSAKASPADYVIFTAIVLVFFCGTINGITAIGVRLFFLRIFQVRPGHTSPQALLLTTAMLILSVFALIYSIPMVIAPQYATFGRQTFCDRDSDGSLGEQPDCSNTRHLVKPCSEMTSNSAARRICIPSVTSTFLNRVTINFPFFGAIFFASQFAFLGCFQAPFIITINANIWFINQVSI</sequence>
<comment type="similarity">
    <text evidence="2">Belongs to the LIMR family. LMBRD1 subfamily.</text>
</comment>
<evidence type="ECO:0000256" key="9">
    <source>
        <dbReference type="ARBA" id="ARBA00023228"/>
    </source>
</evidence>
<evidence type="ECO:0000256" key="12">
    <source>
        <dbReference type="SAM" id="Phobius"/>
    </source>
</evidence>
<dbReference type="GO" id="GO:0005774">
    <property type="term" value="C:vacuolar membrane"/>
    <property type="evidence" value="ECO:0007669"/>
    <property type="project" value="TreeGrafter"/>
</dbReference>
<evidence type="ECO:0000256" key="11">
    <source>
        <dbReference type="ARBA" id="ARBA00025515"/>
    </source>
</evidence>
<organism evidence="13 14">
    <name type="scientific">Aspergillus taichungensis</name>
    <dbReference type="NCBI Taxonomy" id="482145"/>
    <lineage>
        <taxon>Eukaryota</taxon>
        <taxon>Fungi</taxon>
        <taxon>Dikarya</taxon>
        <taxon>Ascomycota</taxon>
        <taxon>Pezizomycotina</taxon>
        <taxon>Eurotiomycetes</taxon>
        <taxon>Eurotiomycetidae</taxon>
        <taxon>Eurotiales</taxon>
        <taxon>Aspergillaceae</taxon>
        <taxon>Aspergillus</taxon>
        <taxon>Aspergillus subgen. Circumdati</taxon>
    </lineage>
</organism>
<dbReference type="PANTHER" id="PTHR16130:SF2">
    <property type="entry name" value="LYSOSOMAL COBALAMIN TRANSPORT ESCORT PROTEIN LMBD1"/>
    <property type="match status" value="1"/>
</dbReference>
<evidence type="ECO:0000256" key="8">
    <source>
        <dbReference type="ARBA" id="ARBA00023136"/>
    </source>
</evidence>
<evidence type="ECO:0000256" key="1">
    <source>
        <dbReference type="ARBA" id="ARBA00004155"/>
    </source>
</evidence>
<keyword evidence="9" id="KW-0458">Lysosome</keyword>
<dbReference type="Proteomes" id="UP000235023">
    <property type="component" value="Unassembled WGS sequence"/>
</dbReference>
<evidence type="ECO:0000313" key="14">
    <source>
        <dbReference type="Proteomes" id="UP000235023"/>
    </source>
</evidence>
<accession>A0A2J5HF68</accession>
<feature type="transmembrane region" description="Helical" evidence="12">
    <location>
        <begin position="419"/>
        <end position="441"/>
    </location>
</feature>
<feature type="transmembrane region" description="Helical" evidence="12">
    <location>
        <begin position="509"/>
        <end position="531"/>
    </location>
</feature>
<keyword evidence="5" id="KW-0846">Cobalamin</keyword>
<keyword evidence="8 12" id="KW-0472">Membrane</keyword>
<keyword evidence="4" id="KW-0813">Transport</keyword>
<dbReference type="Pfam" id="PF04791">
    <property type="entry name" value="LMBR1"/>
    <property type="match status" value="1"/>
</dbReference>
<evidence type="ECO:0000256" key="7">
    <source>
        <dbReference type="ARBA" id="ARBA00022989"/>
    </source>
</evidence>
<keyword evidence="6 12" id="KW-0812">Transmembrane</keyword>
<dbReference type="PANTHER" id="PTHR16130">
    <property type="entry name" value="LYSOSOMAL COBALAMIN TRANSPORTER-RELATED"/>
    <property type="match status" value="1"/>
</dbReference>